<feature type="transmembrane region" description="Helical" evidence="1">
    <location>
        <begin position="136"/>
        <end position="154"/>
    </location>
</feature>
<evidence type="ECO:0000313" key="3">
    <source>
        <dbReference type="EMBL" id="TNO40959.1"/>
    </source>
</evidence>
<dbReference type="NCBIfam" id="TIGR00366">
    <property type="entry name" value="TIGR00366 family protein"/>
    <property type="match status" value="1"/>
</dbReference>
<keyword evidence="1" id="KW-0472">Membrane</keyword>
<reference evidence="3 4" key="1">
    <citation type="submission" date="2019-06" db="EMBL/GenBank/DDBJ databases">
        <title>Epidemiology of MDR Campylobacter spp.</title>
        <authorList>
            <person name="Addetia A."/>
            <person name="Greninger A."/>
            <person name="Fang F."/>
        </authorList>
    </citation>
    <scope>NUCLEOTIDE SEQUENCE [LARGE SCALE GENOMIC DNA]</scope>
    <source>
        <strain evidence="3 4">HMC314</strain>
    </source>
</reference>
<keyword evidence="1" id="KW-1133">Transmembrane helix</keyword>
<dbReference type="PANTHER" id="PTHR41983">
    <property type="entry name" value="SHORT-CHAIN FATTY ACID TRANSPORTER-RELATED"/>
    <property type="match status" value="1"/>
</dbReference>
<dbReference type="GO" id="GO:0005886">
    <property type="term" value="C:plasma membrane"/>
    <property type="evidence" value="ECO:0007669"/>
    <property type="project" value="TreeGrafter"/>
</dbReference>
<evidence type="ECO:0000313" key="5">
    <source>
        <dbReference type="Proteomes" id="UP000478805"/>
    </source>
</evidence>
<gene>
    <name evidence="3" type="ORF">FH034_07995</name>
    <name evidence="2" type="ORF">GSU20_05330</name>
</gene>
<name>A0A5C4YEX3_CAMJU</name>
<sequence length="451" mass="48325">MLQGFTRMCVLLAQKCLPDSFVLVVILTLIVFGVSMPLTHQGPLDMINHWGKGAWSLLGFSMQMALVLVLGQTLASAKILQNLLKKLASIPSSPFYAIAMVTFLGLLASWINWGFGLVISAIFAKEIAKSNKGVDYRLLIAAAYSGFVIWHGGLSGSIPLTLASGGDVLVKTSAGVLNQAIPVSQTIFSTYNILIILILFLCLPFILAFIHPKKKDVVEVNKALLEESKEKELITHKNEKTLADYLENSALISFIISNFGVIYIISHFARGGSLNLDIVNMIFLFIGILLHKTPIAYVRSINKAARSVAGILLQFPFYAGIMGMMVGASASGDSLASLLSLGFAKISTEHTFALFTFLSAGIVNIFVPSGGGQWAVQAPIMLPAGMALGVDPSVVSMAIAWGDAWTNMIQPFWALPALAIAGLGAKDIMGYCVVTLLFVGLVVCGVFLFVS</sequence>
<comment type="caution">
    <text evidence="3">The sequence shown here is derived from an EMBL/GenBank/DDBJ whole genome shotgun (WGS) entry which is preliminary data.</text>
</comment>
<feature type="transmembrane region" description="Helical" evidence="1">
    <location>
        <begin position="20"/>
        <end position="38"/>
    </location>
</feature>
<protein>
    <submittedName>
        <fullName evidence="3">TIGR00366 family protein</fullName>
    </submittedName>
</protein>
<feature type="transmembrane region" description="Helical" evidence="1">
    <location>
        <begin position="50"/>
        <end position="75"/>
    </location>
</feature>
<feature type="transmembrane region" description="Helical" evidence="1">
    <location>
        <begin position="278"/>
        <end position="298"/>
    </location>
</feature>
<dbReference type="EMBL" id="VEVS01000032">
    <property type="protein sequence ID" value="TNO40959.1"/>
    <property type="molecule type" value="Genomic_DNA"/>
</dbReference>
<dbReference type="EMBL" id="AANOVI010000005">
    <property type="protein sequence ID" value="EDP8234392.1"/>
    <property type="molecule type" value="Genomic_DNA"/>
</dbReference>
<feature type="transmembrane region" description="Helical" evidence="1">
    <location>
        <begin position="428"/>
        <end position="450"/>
    </location>
</feature>
<feature type="transmembrane region" description="Helical" evidence="1">
    <location>
        <begin position="310"/>
        <end position="330"/>
    </location>
</feature>
<evidence type="ECO:0000313" key="4">
    <source>
        <dbReference type="Proteomes" id="UP000312397"/>
    </source>
</evidence>
<dbReference type="Proteomes" id="UP000478805">
    <property type="component" value="Unassembled WGS sequence"/>
</dbReference>
<reference evidence="2 5" key="2">
    <citation type="submission" date="2020-01" db="EMBL/GenBank/DDBJ databases">
        <authorList>
            <consortium name="PulseNet: The National Subtyping Network for Foodborne Disease Surveillance"/>
            <person name="Tarr C.L."/>
            <person name="Trees E."/>
            <person name="Katz L.S."/>
            <person name="Carleton-Romer H.A."/>
            <person name="Stroika S."/>
            <person name="Kucerova Z."/>
            <person name="Roache K.F."/>
            <person name="Sabol A.L."/>
            <person name="Besser J."/>
            <person name="Gerner-Smidt P."/>
        </authorList>
    </citation>
    <scope>NUCLEOTIDE SEQUENCE [LARGE SCALE GENOMIC DNA]</scope>
    <source>
        <strain evidence="2 5">PNUSAC014094</strain>
    </source>
</reference>
<dbReference type="AlphaFoldDB" id="A0A5C4YEX3"/>
<keyword evidence="1" id="KW-0812">Transmembrane</keyword>
<feature type="transmembrane region" description="Helical" evidence="1">
    <location>
        <begin position="191"/>
        <end position="210"/>
    </location>
</feature>
<dbReference type="InterPro" id="IPR006161">
    <property type="entry name" value="CHP00366"/>
</dbReference>
<dbReference type="InterPro" id="IPR006160">
    <property type="entry name" value="SCFA_transpt_AtoE"/>
</dbReference>
<dbReference type="Proteomes" id="UP000312397">
    <property type="component" value="Unassembled WGS sequence"/>
</dbReference>
<feature type="transmembrane region" description="Helical" evidence="1">
    <location>
        <begin position="95"/>
        <end position="124"/>
    </location>
</feature>
<dbReference type="Pfam" id="PF02667">
    <property type="entry name" value="SCFA_trans"/>
    <property type="match status" value="1"/>
</dbReference>
<organism evidence="3 4">
    <name type="scientific">Campylobacter jejuni</name>
    <dbReference type="NCBI Taxonomy" id="197"/>
    <lineage>
        <taxon>Bacteria</taxon>
        <taxon>Pseudomonadati</taxon>
        <taxon>Campylobacterota</taxon>
        <taxon>Epsilonproteobacteria</taxon>
        <taxon>Campylobacterales</taxon>
        <taxon>Campylobacteraceae</taxon>
        <taxon>Campylobacter</taxon>
    </lineage>
</organism>
<evidence type="ECO:0000256" key="1">
    <source>
        <dbReference type="SAM" id="Phobius"/>
    </source>
</evidence>
<accession>A0A5C4YEX3</accession>
<dbReference type="PANTHER" id="PTHR41983:SF2">
    <property type="entry name" value="SHORT-CHAIN FATTY ACID TRANSPORTER-RELATED"/>
    <property type="match status" value="1"/>
</dbReference>
<proteinExistence type="predicted"/>
<feature type="transmembrane region" description="Helical" evidence="1">
    <location>
        <begin position="350"/>
        <end position="368"/>
    </location>
</feature>
<evidence type="ECO:0000313" key="2">
    <source>
        <dbReference type="EMBL" id="EDP8234392.1"/>
    </source>
</evidence>
<feature type="transmembrane region" description="Helical" evidence="1">
    <location>
        <begin position="380"/>
        <end position="401"/>
    </location>
</feature>
<feature type="transmembrane region" description="Helical" evidence="1">
    <location>
        <begin position="245"/>
        <end position="266"/>
    </location>
</feature>